<dbReference type="OrthoDB" id="3366667at2759"/>
<protein>
    <submittedName>
        <fullName evidence="2">Uncharacterized protein</fullName>
    </submittedName>
</protein>
<feature type="compositionally biased region" description="Polar residues" evidence="1">
    <location>
        <begin position="72"/>
        <end position="84"/>
    </location>
</feature>
<reference evidence="2 3" key="1">
    <citation type="submission" date="2017-10" db="EMBL/GenBank/DDBJ databases">
        <title>A novel species of cold-tolerant Malassezia isolated from bats.</title>
        <authorList>
            <person name="Lorch J.M."/>
            <person name="Palmer J.M."/>
            <person name="Vanderwolf K.J."/>
            <person name="Schmidt K.Z."/>
            <person name="Verant M.L."/>
            <person name="Weller T.J."/>
            <person name="Blehert D.S."/>
        </authorList>
    </citation>
    <scope>NUCLEOTIDE SEQUENCE [LARGE SCALE GENOMIC DNA]</scope>
    <source>
        <strain evidence="2 3">NWHC:44797-103</strain>
    </source>
</reference>
<feature type="region of interest" description="Disordered" evidence="1">
    <location>
        <begin position="183"/>
        <end position="229"/>
    </location>
</feature>
<accession>A0A2N1JGC4</accession>
<keyword evidence="3" id="KW-1185">Reference proteome</keyword>
<evidence type="ECO:0000256" key="1">
    <source>
        <dbReference type="SAM" id="MobiDB-lite"/>
    </source>
</evidence>
<dbReference type="AlphaFoldDB" id="A0A2N1JGC4"/>
<organism evidence="2 3">
    <name type="scientific">Malassezia vespertilionis</name>
    <dbReference type="NCBI Taxonomy" id="2020962"/>
    <lineage>
        <taxon>Eukaryota</taxon>
        <taxon>Fungi</taxon>
        <taxon>Dikarya</taxon>
        <taxon>Basidiomycota</taxon>
        <taxon>Ustilaginomycotina</taxon>
        <taxon>Malasseziomycetes</taxon>
        <taxon>Malasseziales</taxon>
        <taxon>Malasseziaceae</taxon>
        <taxon>Malassezia</taxon>
    </lineage>
</organism>
<evidence type="ECO:0000313" key="2">
    <source>
        <dbReference type="EMBL" id="PKI85604.1"/>
    </source>
</evidence>
<name>A0A2N1JGC4_9BASI</name>
<sequence>MGHLRENGVSPSRAPAVGNPYKPMPSTTPFKRADVKSTPSRTGRVAFGDKTNQSPSPARRTSPLKRGFGSPSKPQGSRTDLQQHMSERPFTRHLVTPAGNIGRADQNKARMSNLYPVPPVQETTCAPPADALCEEDTYPPIEYMPPHAPAPRYTFPAELDGMPRAAEAHSLLSSAPRMGFDSGGANGLLESVAPVPFAPMPSDPPASRSKAHASLGPRRTGGAVRDIPRRPDFVHDALAAAAARHVENTVDQEFSL</sequence>
<dbReference type="Proteomes" id="UP000232875">
    <property type="component" value="Unassembled WGS sequence"/>
</dbReference>
<feature type="region of interest" description="Disordered" evidence="1">
    <location>
        <begin position="1"/>
        <end position="107"/>
    </location>
</feature>
<proteinExistence type="predicted"/>
<dbReference type="EMBL" id="KZ454987">
    <property type="protein sequence ID" value="PKI85604.1"/>
    <property type="molecule type" value="Genomic_DNA"/>
</dbReference>
<evidence type="ECO:0000313" key="3">
    <source>
        <dbReference type="Proteomes" id="UP000232875"/>
    </source>
</evidence>
<gene>
    <name evidence="2" type="ORF">MVES_000004</name>
</gene>